<proteinExistence type="predicted"/>
<accession>A0A2I1C5F0</accession>
<dbReference type="RefSeq" id="XP_024681448.1">
    <property type="nucleotide sequence ID" value="XM_024821353.1"/>
</dbReference>
<name>A0A2I1C5F0_ASPN1</name>
<keyword evidence="1" id="KW-0732">Signal</keyword>
<dbReference type="EMBL" id="MSZS01000005">
    <property type="protein sequence ID" value="PKX92853.1"/>
    <property type="molecule type" value="Genomic_DNA"/>
</dbReference>
<protein>
    <submittedName>
        <fullName evidence="2">Uncharacterized protein</fullName>
    </submittedName>
</protein>
<dbReference type="AlphaFoldDB" id="A0A2I1C5F0"/>
<evidence type="ECO:0000313" key="2">
    <source>
        <dbReference type="EMBL" id="PKX92853.1"/>
    </source>
</evidence>
<evidence type="ECO:0000313" key="3">
    <source>
        <dbReference type="Proteomes" id="UP000234474"/>
    </source>
</evidence>
<dbReference type="VEuPathDB" id="FungiDB:P174DRAFT_214819"/>
<evidence type="ECO:0000256" key="1">
    <source>
        <dbReference type="SAM" id="SignalP"/>
    </source>
</evidence>
<feature type="chain" id="PRO_5014119633" evidence="1">
    <location>
        <begin position="25"/>
        <end position="114"/>
    </location>
</feature>
<organism evidence="2 3">
    <name type="scientific">Aspergillus novofumigatus (strain IBT 16806)</name>
    <dbReference type="NCBI Taxonomy" id="1392255"/>
    <lineage>
        <taxon>Eukaryota</taxon>
        <taxon>Fungi</taxon>
        <taxon>Dikarya</taxon>
        <taxon>Ascomycota</taxon>
        <taxon>Pezizomycotina</taxon>
        <taxon>Eurotiomycetes</taxon>
        <taxon>Eurotiomycetidae</taxon>
        <taxon>Eurotiales</taxon>
        <taxon>Aspergillaceae</taxon>
        <taxon>Aspergillus</taxon>
        <taxon>Aspergillus subgen. Fumigati</taxon>
    </lineage>
</organism>
<sequence>MHKCPLISLMRATFILLYITLYAAAPRHCGTDPLTATRRIAPHCPSEYWEGGDGDFYCHMYFIRGSIHHLFFDRSPHHDQDNNVPSFVYPNLESKGFKTTLVQRSSLFRTDSYA</sequence>
<dbReference type="Proteomes" id="UP000234474">
    <property type="component" value="Unassembled WGS sequence"/>
</dbReference>
<dbReference type="GeneID" id="36528679"/>
<feature type="signal peptide" evidence="1">
    <location>
        <begin position="1"/>
        <end position="24"/>
    </location>
</feature>
<keyword evidence="3" id="KW-1185">Reference proteome</keyword>
<reference evidence="3" key="1">
    <citation type="journal article" date="2018" name="Proc. Natl. Acad. Sci. U.S.A.">
        <title>Linking secondary metabolites to gene clusters through genome sequencing of six diverse Aspergillus species.</title>
        <authorList>
            <person name="Kaerboelling I."/>
            <person name="Vesth T.C."/>
            <person name="Frisvad J.C."/>
            <person name="Nybo J.L."/>
            <person name="Theobald S."/>
            <person name="Kuo A."/>
            <person name="Bowyer P."/>
            <person name="Matsuda Y."/>
            <person name="Mondo S."/>
            <person name="Lyhne E.K."/>
            <person name="Kogle M.E."/>
            <person name="Clum A."/>
            <person name="Lipzen A."/>
            <person name="Salamov A."/>
            <person name="Ngan C.Y."/>
            <person name="Daum C."/>
            <person name="Chiniquy J."/>
            <person name="Barry K."/>
            <person name="LaButti K."/>
            <person name="Haridas S."/>
            <person name="Simmons B.A."/>
            <person name="Magnuson J.K."/>
            <person name="Mortensen U.H."/>
            <person name="Larsen T.O."/>
            <person name="Grigoriev I.V."/>
            <person name="Baker S.E."/>
            <person name="Andersen M.R."/>
        </authorList>
    </citation>
    <scope>NUCLEOTIDE SEQUENCE [LARGE SCALE GENOMIC DNA]</scope>
    <source>
        <strain evidence="3">IBT 16806</strain>
    </source>
</reference>
<gene>
    <name evidence="2" type="ORF">P174DRAFT_214819</name>
</gene>
<comment type="caution">
    <text evidence="2">The sequence shown here is derived from an EMBL/GenBank/DDBJ whole genome shotgun (WGS) entry which is preliminary data.</text>
</comment>